<dbReference type="Pfam" id="PF09725">
    <property type="entry name" value="Fra10Ac1"/>
    <property type="match status" value="1"/>
</dbReference>
<feature type="region of interest" description="Disordered" evidence="1">
    <location>
        <begin position="228"/>
        <end position="333"/>
    </location>
</feature>
<evidence type="ECO:0000256" key="1">
    <source>
        <dbReference type="SAM" id="MobiDB-lite"/>
    </source>
</evidence>
<gene>
    <name evidence="2" type="ORF">Vbra_12657</name>
</gene>
<feature type="compositionally biased region" description="Basic and acidic residues" evidence="1">
    <location>
        <begin position="287"/>
        <end position="333"/>
    </location>
</feature>
<dbReference type="EMBL" id="CDMY01000289">
    <property type="protein sequence ID" value="CEL99790.1"/>
    <property type="molecule type" value="Genomic_DNA"/>
</dbReference>
<keyword evidence="3" id="KW-1185">Reference proteome</keyword>
<feature type="region of interest" description="Disordered" evidence="1">
    <location>
        <begin position="1"/>
        <end position="41"/>
    </location>
</feature>
<dbReference type="InterPro" id="IPR019129">
    <property type="entry name" value="Folate-sensitive_fs_Fra10Ac1"/>
</dbReference>
<name>A0A0G4EQS5_VITBC</name>
<proteinExistence type="predicted"/>
<dbReference type="InterPro" id="IPR050645">
    <property type="entry name" value="Histidine_acid_phosphatase"/>
</dbReference>
<sequence length="333" mass="38699">MKRKNDFTQAHRAPPYDKDFRHPPQSSAASHMPPADKRPSTMTRDRFVAPARKPDFVQSAVKARAYETRQEWMSMDAYQRHQLLMRWVGGGAGGGGQQGSEKRAKTDYDALRENHRFLRTEADDDGSWEARQAKRYYDRLFKEYVICDLTRYKSNQVGFRWRTEAEVVQGVGQFRCGNKHCDKRFNMRTYEVHFRYKEAGAIKEALVKVRLCPRCAYKLNYRHIQAAKKKAKKESRRARRAGKDAKPEGEGQAEPVVVKEEPESPSGGEAEAEDENENEAAGEAEEREPPETEKDMDELTLRELEERAWKGPREEATRTREDEMDDFFRDLIL</sequence>
<dbReference type="OrthoDB" id="197967at2759"/>
<organism evidence="2 3">
    <name type="scientific">Vitrella brassicaformis (strain CCMP3155)</name>
    <dbReference type="NCBI Taxonomy" id="1169540"/>
    <lineage>
        <taxon>Eukaryota</taxon>
        <taxon>Sar</taxon>
        <taxon>Alveolata</taxon>
        <taxon>Colpodellida</taxon>
        <taxon>Vitrellaceae</taxon>
        <taxon>Vitrella</taxon>
    </lineage>
</organism>
<evidence type="ECO:0008006" key="4">
    <source>
        <dbReference type="Google" id="ProtNLM"/>
    </source>
</evidence>
<evidence type="ECO:0000313" key="3">
    <source>
        <dbReference type="Proteomes" id="UP000041254"/>
    </source>
</evidence>
<dbReference type="PANTHER" id="PTHR11567">
    <property type="entry name" value="ACID PHOSPHATASE-RELATED"/>
    <property type="match status" value="1"/>
</dbReference>
<dbReference type="VEuPathDB" id="CryptoDB:Vbra_12657"/>
<dbReference type="GO" id="GO:0016791">
    <property type="term" value="F:phosphatase activity"/>
    <property type="evidence" value="ECO:0007669"/>
    <property type="project" value="TreeGrafter"/>
</dbReference>
<accession>A0A0G4EQS5</accession>
<evidence type="ECO:0000313" key="2">
    <source>
        <dbReference type="EMBL" id="CEL99790.1"/>
    </source>
</evidence>
<dbReference type="InParanoid" id="A0A0G4EQS5"/>
<feature type="compositionally biased region" description="Basic residues" evidence="1">
    <location>
        <begin position="228"/>
        <end position="240"/>
    </location>
</feature>
<protein>
    <recommendedName>
        <fullName evidence="4">Protein FRA10AC1</fullName>
    </recommendedName>
</protein>
<dbReference type="PANTHER" id="PTHR11567:SF25">
    <property type="entry name" value="PROTEIN FRA10AC1"/>
    <property type="match status" value="1"/>
</dbReference>
<reference evidence="2 3" key="1">
    <citation type="submission" date="2014-11" db="EMBL/GenBank/DDBJ databases">
        <authorList>
            <person name="Zhu J."/>
            <person name="Qi W."/>
            <person name="Song R."/>
        </authorList>
    </citation>
    <scope>NUCLEOTIDE SEQUENCE [LARGE SCALE GENOMIC DNA]</scope>
</reference>
<feature type="compositionally biased region" description="Acidic residues" evidence="1">
    <location>
        <begin position="270"/>
        <end position="286"/>
    </location>
</feature>
<dbReference type="AlphaFoldDB" id="A0A0G4EQS5"/>
<dbReference type="OMA" id="EYFQDMF"/>
<dbReference type="Proteomes" id="UP000041254">
    <property type="component" value="Unassembled WGS sequence"/>
</dbReference>
<dbReference type="STRING" id="1169540.A0A0G4EQS5"/>